<reference evidence="2" key="1">
    <citation type="journal article" date="2023" name="Nat. Plants">
        <title>Single-cell RNA sequencing provides a high-resolution roadmap for understanding the multicellular compartmentation of specialized metabolism.</title>
        <authorList>
            <person name="Sun S."/>
            <person name="Shen X."/>
            <person name="Li Y."/>
            <person name="Li Y."/>
            <person name="Wang S."/>
            <person name="Li R."/>
            <person name="Zhang H."/>
            <person name="Shen G."/>
            <person name="Guo B."/>
            <person name="Wei J."/>
            <person name="Xu J."/>
            <person name="St-Pierre B."/>
            <person name="Chen S."/>
            <person name="Sun C."/>
        </authorList>
    </citation>
    <scope>NUCLEOTIDE SEQUENCE [LARGE SCALE GENOMIC DNA]</scope>
</reference>
<protein>
    <submittedName>
        <fullName evidence="1">Uncharacterized protein</fullName>
    </submittedName>
</protein>
<evidence type="ECO:0000313" key="2">
    <source>
        <dbReference type="Proteomes" id="UP001060085"/>
    </source>
</evidence>
<proteinExistence type="predicted"/>
<evidence type="ECO:0000313" key="1">
    <source>
        <dbReference type="EMBL" id="KAI5675675.1"/>
    </source>
</evidence>
<dbReference type="EMBL" id="CM044702">
    <property type="protein sequence ID" value="KAI5675675.1"/>
    <property type="molecule type" value="Genomic_DNA"/>
</dbReference>
<keyword evidence="2" id="KW-1185">Reference proteome</keyword>
<name>A0ACC0BSS0_CATRO</name>
<organism evidence="1 2">
    <name type="scientific">Catharanthus roseus</name>
    <name type="common">Madagascar periwinkle</name>
    <name type="synonym">Vinca rosea</name>
    <dbReference type="NCBI Taxonomy" id="4058"/>
    <lineage>
        <taxon>Eukaryota</taxon>
        <taxon>Viridiplantae</taxon>
        <taxon>Streptophyta</taxon>
        <taxon>Embryophyta</taxon>
        <taxon>Tracheophyta</taxon>
        <taxon>Spermatophyta</taxon>
        <taxon>Magnoliopsida</taxon>
        <taxon>eudicotyledons</taxon>
        <taxon>Gunneridae</taxon>
        <taxon>Pentapetalae</taxon>
        <taxon>asterids</taxon>
        <taxon>lamiids</taxon>
        <taxon>Gentianales</taxon>
        <taxon>Apocynaceae</taxon>
        <taxon>Rauvolfioideae</taxon>
        <taxon>Vinceae</taxon>
        <taxon>Catharanthinae</taxon>
        <taxon>Catharanthus</taxon>
    </lineage>
</organism>
<accession>A0ACC0BSS0</accession>
<dbReference type="Proteomes" id="UP001060085">
    <property type="component" value="Linkage Group LG02"/>
</dbReference>
<sequence>MKKERSSHSKIKALKILNTYVLVRDMLRMHLSLFVSKSVVLFQKRAHPIFLYKEIGCLFLETGHPLYHLSQAHLVTLFPTYLFGFGKSLGVDSR</sequence>
<comment type="caution">
    <text evidence="1">The sequence shown here is derived from an EMBL/GenBank/DDBJ whole genome shotgun (WGS) entry which is preliminary data.</text>
</comment>
<gene>
    <name evidence="1" type="ORF">M9H77_06625</name>
</gene>